<reference evidence="1" key="1">
    <citation type="journal article" date="2015" name="Nature">
        <title>Complex archaea that bridge the gap between prokaryotes and eukaryotes.</title>
        <authorList>
            <person name="Spang A."/>
            <person name="Saw J.H."/>
            <person name="Jorgensen S.L."/>
            <person name="Zaremba-Niedzwiedzka K."/>
            <person name="Martijn J."/>
            <person name="Lind A.E."/>
            <person name="van Eijk R."/>
            <person name="Schleper C."/>
            <person name="Guy L."/>
            <person name="Ettema T.J."/>
        </authorList>
    </citation>
    <scope>NUCLEOTIDE SEQUENCE</scope>
</reference>
<protein>
    <submittedName>
        <fullName evidence="1">Uncharacterized protein</fullName>
    </submittedName>
</protein>
<name>A0A0F9VWP0_9ZZZZ</name>
<proteinExistence type="predicted"/>
<dbReference type="EMBL" id="LAZR01000009">
    <property type="protein sequence ID" value="KKO08515.1"/>
    <property type="molecule type" value="Genomic_DNA"/>
</dbReference>
<dbReference type="AlphaFoldDB" id="A0A0F9VWP0"/>
<evidence type="ECO:0000313" key="1">
    <source>
        <dbReference type="EMBL" id="KKO08515.1"/>
    </source>
</evidence>
<gene>
    <name evidence="1" type="ORF">LCGC14_0044550</name>
</gene>
<accession>A0A0F9VWP0</accession>
<organism evidence="1">
    <name type="scientific">marine sediment metagenome</name>
    <dbReference type="NCBI Taxonomy" id="412755"/>
    <lineage>
        <taxon>unclassified sequences</taxon>
        <taxon>metagenomes</taxon>
        <taxon>ecological metagenomes</taxon>
    </lineage>
</organism>
<sequence>MTGLEGYSIYPGPGDLSPVLQRYCMEAGNSGIYIFHHQFCVCPFPLAFPVPLEKLLHEREEAAMAALAAGDTDSFLLRHEKPYRPEALMDLVNEGHFDSKPEEYWRLVRKVWVDSDLPEDDPYWAEMLEADIGSVQAMMGEGDRAQLAAMPEVIQVWRGVEGMDETSAREAVTAGHSWSIDPKIAERFAKSFARSSGEAWVARADIPKARVVAYLADRGEAEIILRPSDIAELEFDLISLGSKSQGFSDLQDKLLEEQHNGETMTFTDKIKAHLESFKNDEEGHKLFPHADWRYEVDNDDTSLGYDDWLSDKIDFEVDDVADNVNRFIYRGCKATDGEISEIEFNRDVVDTFSTLRIIDDEAVDRANGFLGEAPEKPVFGESFGSVPSDVAADLSRIAHLGMVFFEGRSTADKITSVLVEAAEKHGITGSGVDAARARAGGETPEP</sequence>
<comment type="caution">
    <text evidence="1">The sequence shown here is derived from an EMBL/GenBank/DDBJ whole genome shotgun (WGS) entry which is preliminary data.</text>
</comment>